<comment type="caution">
    <text evidence="2">The sequence shown here is derived from an EMBL/GenBank/DDBJ whole genome shotgun (WGS) entry which is preliminary data.</text>
</comment>
<sequence>MSDDTVGKDAQQAFLNTMDDPKLDAADMLERGTSQQQVGEMGAETSVTMQKADDKNTVSHAQAEAQAMGIADQEKNKEKTEDTMTDAADDQVTNATSLEDSGTGAVSGVVGGIGGV</sequence>
<dbReference type="PATRIC" id="fig|1122169.6.peg.2709"/>
<feature type="region of interest" description="Disordered" evidence="1">
    <location>
        <begin position="1"/>
        <end position="116"/>
    </location>
</feature>
<feature type="compositionally biased region" description="Basic and acidic residues" evidence="1">
    <location>
        <begin position="19"/>
        <end position="30"/>
    </location>
</feature>
<evidence type="ECO:0000256" key="1">
    <source>
        <dbReference type="SAM" id="MobiDB-lite"/>
    </source>
</evidence>
<keyword evidence="3" id="KW-1185">Reference proteome</keyword>
<dbReference type="AlphaFoldDB" id="A0A0W0YLQ3"/>
<dbReference type="EMBL" id="LNYW01000066">
    <property type="protein sequence ID" value="KTD57518.1"/>
    <property type="molecule type" value="Genomic_DNA"/>
</dbReference>
<evidence type="ECO:0000313" key="2">
    <source>
        <dbReference type="EMBL" id="KTD57518.1"/>
    </source>
</evidence>
<evidence type="ECO:0000313" key="3">
    <source>
        <dbReference type="Proteomes" id="UP000054600"/>
    </source>
</evidence>
<protein>
    <submittedName>
        <fullName evidence="2">Uncharacterized protein</fullName>
    </submittedName>
</protein>
<reference evidence="2 3" key="1">
    <citation type="submission" date="2015-11" db="EMBL/GenBank/DDBJ databases">
        <title>Genomic analysis of 38 Legionella species identifies large and diverse effector repertoires.</title>
        <authorList>
            <person name="Burstein D."/>
            <person name="Amaro F."/>
            <person name="Zusman T."/>
            <person name="Lifshitz Z."/>
            <person name="Cohen O."/>
            <person name="Gilbert J.A."/>
            <person name="Pupko T."/>
            <person name="Shuman H.A."/>
            <person name="Segal G."/>
        </authorList>
    </citation>
    <scope>NUCLEOTIDE SEQUENCE [LARGE SCALE GENOMIC DNA]</scope>
    <source>
        <strain evidence="2 3">ATCC 49655</strain>
    </source>
</reference>
<feature type="compositionally biased region" description="Basic and acidic residues" evidence="1">
    <location>
        <begin position="72"/>
        <end position="82"/>
    </location>
</feature>
<name>A0A0W0YLQ3_9GAMM</name>
<organism evidence="2 3">
    <name type="scientific">Legionella shakespearei DSM 23087</name>
    <dbReference type="NCBI Taxonomy" id="1122169"/>
    <lineage>
        <taxon>Bacteria</taxon>
        <taxon>Pseudomonadati</taxon>
        <taxon>Pseudomonadota</taxon>
        <taxon>Gammaproteobacteria</taxon>
        <taxon>Legionellales</taxon>
        <taxon>Legionellaceae</taxon>
        <taxon>Legionella</taxon>
    </lineage>
</organism>
<dbReference type="Proteomes" id="UP000054600">
    <property type="component" value="Unassembled WGS sequence"/>
</dbReference>
<feature type="compositionally biased region" description="Polar residues" evidence="1">
    <location>
        <begin position="91"/>
        <end position="100"/>
    </location>
</feature>
<accession>A0A0W0YLQ3</accession>
<dbReference type="RefSeq" id="WP_018578324.1">
    <property type="nucleotide sequence ID" value="NZ_KB892434.1"/>
</dbReference>
<gene>
    <name evidence="2" type="ORF">Lsha_2359</name>
</gene>
<proteinExistence type="predicted"/>